<feature type="compositionally biased region" description="Basic and acidic residues" evidence="2">
    <location>
        <begin position="1026"/>
        <end position="1040"/>
    </location>
</feature>
<feature type="compositionally biased region" description="Polar residues" evidence="2">
    <location>
        <begin position="805"/>
        <end position="816"/>
    </location>
</feature>
<gene>
    <name evidence="4" type="ORF">DH2020_043787</name>
</gene>
<feature type="compositionally biased region" description="Basic and acidic residues" evidence="2">
    <location>
        <begin position="889"/>
        <end position="923"/>
    </location>
</feature>
<dbReference type="InterPro" id="IPR045353">
    <property type="entry name" value="LAIKA"/>
</dbReference>
<dbReference type="SMART" id="SM01122">
    <property type="entry name" value="DBC1"/>
    <property type="match status" value="1"/>
</dbReference>
<feature type="compositionally biased region" description="Acidic residues" evidence="2">
    <location>
        <begin position="1121"/>
        <end position="1138"/>
    </location>
</feature>
<feature type="compositionally biased region" description="Basic and acidic residues" evidence="2">
    <location>
        <begin position="693"/>
        <end position="702"/>
    </location>
</feature>
<evidence type="ECO:0000256" key="1">
    <source>
        <dbReference type="ARBA" id="ARBA00023054"/>
    </source>
</evidence>
<evidence type="ECO:0000313" key="5">
    <source>
        <dbReference type="Proteomes" id="UP001318860"/>
    </source>
</evidence>
<evidence type="ECO:0000256" key="2">
    <source>
        <dbReference type="SAM" id="MobiDB-lite"/>
    </source>
</evidence>
<feature type="compositionally biased region" description="Polar residues" evidence="2">
    <location>
        <begin position="1178"/>
        <end position="1200"/>
    </location>
</feature>
<feature type="compositionally biased region" description="Basic and acidic residues" evidence="2">
    <location>
        <begin position="936"/>
        <end position="950"/>
    </location>
</feature>
<name>A0ABR0UJX9_REHGL</name>
<keyword evidence="1" id="KW-0175">Coiled coil</keyword>
<proteinExistence type="predicted"/>
<keyword evidence="5" id="KW-1185">Reference proteome</keyword>
<accession>A0ABR0UJX9</accession>
<dbReference type="Proteomes" id="UP001318860">
    <property type="component" value="Unassembled WGS sequence"/>
</dbReference>
<feature type="compositionally biased region" description="Basic and acidic residues" evidence="2">
    <location>
        <begin position="1051"/>
        <end position="1060"/>
    </location>
</feature>
<feature type="region of interest" description="Disordered" evidence="2">
    <location>
        <begin position="1019"/>
        <end position="1152"/>
    </location>
</feature>
<feature type="compositionally biased region" description="Basic and acidic residues" evidence="2">
    <location>
        <begin position="1083"/>
        <end position="1120"/>
    </location>
</feature>
<dbReference type="Pfam" id="PF14443">
    <property type="entry name" value="DBC1"/>
    <property type="match status" value="1"/>
</dbReference>
<reference evidence="4 5" key="1">
    <citation type="journal article" date="2021" name="Comput. Struct. Biotechnol. J.">
        <title>De novo genome assembly of the potent medicinal plant Rehmannia glutinosa using nanopore technology.</title>
        <authorList>
            <person name="Ma L."/>
            <person name="Dong C."/>
            <person name="Song C."/>
            <person name="Wang X."/>
            <person name="Zheng X."/>
            <person name="Niu Y."/>
            <person name="Chen S."/>
            <person name="Feng W."/>
        </authorList>
    </citation>
    <scope>NUCLEOTIDE SEQUENCE [LARGE SCALE GENOMIC DNA]</scope>
    <source>
        <strain evidence="4">DH-2019</strain>
    </source>
</reference>
<feature type="compositionally biased region" description="Basic residues" evidence="2">
    <location>
        <begin position="756"/>
        <end position="772"/>
    </location>
</feature>
<sequence length="1241" mass="138006">MYSSRGSNGYGQEQPYSSQGSYAPQNLGAAALLGGALQETELGGYRTHGHVHGRPSAAAAAVTAPPSQLYGGEYSSIYGSAAQQISPLGMKGSVTTAFEGRSNYGSSMPESPKFATNEYVSSSSRGYGQKMDQLYSDRTSEYPSVERRQYADRHSAYLGRDLPSETANRYAESVAFGHEHQSKLYDRLEQTTALRQDEMLKARTLQSASVEGGARQADYLAARATVRHPAQDPIAYGGRLDPDLHGLSTLSGSSYGGKHTASILGAAPQRNLDDLIYAQKIELKRKLELKHEPTPPRVSRDRRASSKDIRSLRRESPRREVLHRLHSPVKEKRREYDCKNKLISFFSLLNALKFPLAFLVNLGACNLVAYVYTVCYSHSSPILYKPLSFVASAAAVTLLKDVSLFLVKISTKAIVFSFSFVQAERDYLSLDKRYPRLRFSRMLKGGCILAKKNLQLSLYTPVSFEHDFVEEAAAERKESPSTQPTTDISGAGGQTTLWNAKIILMSGLGKNAQAELSSERTYNDRIPHFCNMLRFAVLKKNSSLMAIGGPWDTIDGGDPSVDDSSLIRTALRYAKDVTNLDLKNCRHWNRFLEIHYDRVGKDGLFSHKEVTVLYVPDLSDCLPSLDSWRDQWFNHKKAVSERERLRTLTKEVPGDKEEGPKDKKKLEQPKDSTAKIEPQKKKEGSSSGPSGNDSKKENDASKQKGKANLVFEEGKEKDKAVENKDVVGSTEEEKNVPKKAQGVDSDAQPTAVGAKTGKKKIIKRIVKKKVAKKKDGAENATEQNEQLEKEGAEGKSTISEVDGQQDGSSSNPTSIKTFIRKKVVKKPVNAAMEKDESSNLEVKTDKAPENAAGKEKVKSEDSNAVVQEGSAKTTVKKKVIKRVPKRKAPAADKVAEDDQKGEKIIRPEGVKGEQKEEAVEKLMNEVISKDTNSPKMKPDKKEERKADMKDVSGSAMETDSLHSLSLSLDSLLDYNDKDIEDSTFELSLFAESFYEMLQYEMGSRLLAFLQKLRIKFVAKRKQGKRERKETSEKEKEESSSRKRVKTGNTSEDPKSTKTENKTGNTSEDTKSTKTENKTGNSSEDMKSTKTETTDDAHRDDSNNIKEETKSAEQVDTAKIEDEIEEEDPEEDPEEDEQMPDANPHHESTKEARIYLMHFCENLDEEKKAADSVGEDVAQTEQNKQQETAKQTSENISSIDPSNKDKSSFQELVQSALLESNTGRDDRILYDKLVKMSDITGK</sequence>
<feature type="region of interest" description="Disordered" evidence="2">
    <location>
        <begin position="289"/>
        <end position="315"/>
    </location>
</feature>
<feature type="compositionally biased region" description="Basic and acidic residues" evidence="2">
    <location>
        <begin position="1142"/>
        <end position="1152"/>
    </location>
</feature>
<dbReference type="EMBL" id="JABTTQ020002715">
    <property type="protein sequence ID" value="KAK6122470.1"/>
    <property type="molecule type" value="Genomic_DNA"/>
</dbReference>
<feature type="compositionally biased region" description="Basic and acidic residues" evidence="2">
    <location>
        <begin position="643"/>
        <end position="684"/>
    </location>
</feature>
<evidence type="ECO:0000259" key="3">
    <source>
        <dbReference type="SMART" id="SM01122"/>
    </source>
</evidence>
<feature type="domain" description="DBC1/CARP1 catalytically inactive NUDIX hydrolase" evidence="3">
    <location>
        <begin position="526"/>
        <end position="653"/>
    </location>
</feature>
<feature type="compositionally biased region" description="Basic and acidic residues" evidence="2">
    <location>
        <begin position="712"/>
        <end position="736"/>
    </location>
</feature>
<dbReference type="PANTHER" id="PTHR14304">
    <property type="entry name" value="CELL DIVISION CYCLE AND APOPTOSIS REGULATOR PROTEIN"/>
    <property type="match status" value="1"/>
</dbReference>
<feature type="compositionally biased region" description="Basic and acidic residues" evidence="2">
    <location>
        <begin position="1067"/>
        <end position="1076"/>
    </location>
</feature>
<protein>
    <recommendedName>
        <fullName evidence="3">DBC1/CARP1 catalytically inactive NUDIX hydrolase domain-containing protein</fullName>
    </recommendedName>
</protein>
<feature type="region of interest" description="Disordered" evidence="2">
    <location>
        <begin position="1"/>
        <end position="22"/>
    </location>
</feature>
<dbReference type="InterPro" id="IPR025954">
    <property type="entry name" value="DBC1/CARP1_inactive_NUDIX"/>
</dbReference>
<evidence type="ECO:0000313" key="4">
    <source>
        <dbReference type="EMBL" id="KAK6122470.1"/>
    </source>
</evidence>
<dbReference type="Pfam" id="PF19256">
    <property type="entry name" value="LAIKA"/>
    <property type="match status" value="1"/>
</dbReference>
<organism evidence="4 5">
    <name type="scientific">Rehmannia glutinosa</name>
    <name type="common">Chinese foxglove</name>
    <dbReference type="NCBI Taxonomy" id="99300"/>
    <lineage>
        <taxon>Eukaryota</taxon>
        <taxon>Viridiplantae</taxon>
        <taxon>Streptophyta</taxon>
        <taxon>Embryophyta</taxon>
        <taxon>Tracheophyta</taxon>
        <taxon>Spermatophyta</taxon>
        <taxon>Magnoliopsida</taxon>
        <taxon>eudicotyledons</taxon>
        <taxon>Gunneridae</taxon>
        <taxon>Pentapetalae</taxon>
        <taxon>asterids</taxon>
        <taxon>lamiids</taxon>
        <taxon>Lamiales</taxon>
        <taxon>Orobanchaceae</taxon>
        <taxon>Rehmannieae</taxon>
        <taxon>Rehmannia</taxon>
    </lineage>
</organism>
<comment type="caution">
    <text evidence="4">The sequence shown here is derived from an EMBL/GenBank/DDBJ whole genome shotgun (WGS) entry which is preliminary data.</text>
</comment>
<feature type="compositionally biased region" description="Basic and acidic residues" evidence="2">
    <location>
        <begin position="832"/>
        <end position="861"/>
    </location>
</feature>
<feature type="region of interest" description="Disordered" evidence="2">
    <location>
        <begin position="643"/>
        <end position="960"/>
    </location>
</feature>
<dbReference type="PANTHER" id="PTHR14304:SF11">
    <property type="entry name" value="SAP DOMAIN-CONTAINING PROTEIN"/>
    <property type="match status" value="1"/>
</dbReference>
<feature type="compositionally biased region" description="Basic residues" evidence="2">
    <location>
        <begin position="874"/>
        <end position="888"/>
    </location>
</feature>
<feature type="region of interest" description="Disordered" evidence="2">
    <location>
        <begin position="1165"/>
        <end position="1208"/>
    </location>
</feature>
<dbReference type="InterPro" id="IPR025224">
    <property type="entry name" value="CCAR1/CCAR2"/>
</dbReference>